<feature type="domain" description="Acyl-CoA thioesterase-like C-terminal" evidence="2">
    <location>
        <begin position="146"/>
        <end position="266"/>
    </location>
</feature>
<evidence type="ECO:0000259" key="1">
    <source>
        <dbReference type="Pfam" id="PF13622"/>
    </source>
</evidence>
<protein>
    <submittedName>
        <fullName evidence="3">Thioesterase family protein</fullName>
    </submittedName>
</protein>
<name>A0A848KX70_9ACTN</name>
<keyword evidence="4" id="KW-1185">Reference proteome</keyword>
<organism evidence="3 4">
    <name type="scientific">Gordonia asplenii</name>
    <dbReference type="NCBI Taxonomy" id="2725283"/>
    <lineage>
        <taxon>Bacteria</taxon>
        <taxon>Bacillati</taxon>
        <taxon>Actinomycetota</taxon>
        <taxon>Actinomycetes</taxon>
        <taxon>Mycobacteriales</taxon>
        <taxon>Gordoniaceae</taxon>
        <taxon>Gordonia</taxon>
    </lineage>
</organism>
<dbReference type="InterPro" id="IPR049450">
    <property type="entry name" value="ACOT8-like_C"/>
</dbReference>
<evidence type="ECO:0000313" key="4">
    <source>
        <dbReference type="Proteomes" id="UP000550729"/>
    </source>
</evidence>
<dbReference type="EMBL" id="JABBNB010000021">
    <property type="protein sequence ID" value="NMO03230.1"/>
    <property type="molecule type" value="Genomic_DNA"/>
</dbReference>
<feature type="domain" description="Acyl-CoA thioesterase-like N-terminal HotDog" evidence="1">
    <location>
        <begin position="40"/>
        <end position="123"/>
    </location>
</feature>
<dbReference type="Pfam" id="PF13622">
    <property type="entry name" value="4HBT_3"/>
    <property type="match status" value="1"/>
</dbReference>
<dbReference type="InterPro" id="IPR042171">
    <property type="entry name" value="Acyl-CoA_hotdog"/>
</dbReference>
<dbReference type="RefSeq" id="WP_170195739.1">
    <property type="nucleotide sequence ID" value="NZ_JABBNB010000021.1"/>
</dbReference>
<reference evidence="3 4" key="1">
    <citation type="submission" date="2020-04" db="EMBL/GenBank/DDBJ databases">
        <title>Gordonia sp. nov. TBRC 11910.</title>
        <authorList>
            <person name="Suriyachadkun C."/>
        </authorList>
    </citation>
    <scope>NUCLEOTIDE SEQUENCE [LARGE SCALE GENOMIC DNA]</scope>
    <source>
        <strain evidence="3 4">TBRC 11910</strain>
    </source>
</reference>
<evidence type="ECO:0000313" key="3">
    <source>
        <dbReference type="EMBL" id="NMO03230.1"/>
    </source>
</evidence>
<dbReference type="Pfam" id="PF20789">
    <property type="entry name" value="4HBT_3C"/>
    <property type="match status" value="1"/>
</dbReference>
<proteinExistence type="predicted"/>
<dbReference type="AlphaFoldDB" id="A0A848KX70"/>
<dbReference type="Gene3D" id="2.40.160.210">
    <property type="entry name" value="Acyl-CoA thioesterase, double hotdog domain"/>
    <property type="match status" value="1"/>
</dbReference>
<evidence type="ECO:0000259" key="2">
    <source>
        <dbReference type="Pfam" id="PF20789"/>
    </source>
</evidence>
<dbReference type="Proteomes" id="UP000550729">
    <property type="component" value="Unassembled WGS sequence"/>
</dbReference>
<sequence length="282" mass="29897">MTASRPLRDHASPPAPRHAFFERNTGGAEELFTPLPLARSGWGAGQMRGMAVSALLARGVESAAAQLQRSAMQPARWTLDLFRPAAMEPTAVHTEVVRAGRRLCLIDASLQQGSTVVARASALLLCPTEAESGLWRTTESPQPPPAAPADPLTERIYRSETGWLPAGDTPADDGRKGLWQFGTPTVDGEPLTPFQAVAGVADLINASANLGSRGLEFINADASLNLSRLPSETDVGLQSLVRTEDRGVMTATAIMFDRAGPFGTVTMSGLANKPIPLELPQP</sequence>
<dbReference type="InterPro" id="IPR049449">
    <property type="entry name" value="TesB_ACOT8-like_N"/>
</dbReference>
<gene>
    <name evidence="3" type="ORF">HH308_18610</name>
</gene>
<comment type="caution">
    <text evidence="3">The sequence shown here is derived from an EMBL/GenBank/DDBJ whole genome shotgun (WGS) entry which is preliminary data.</text>
</comment>
<accession>A0A848KX70</accession>